<evidence type="ECO:0000259" key="10">
    <source>
        <dbReference type="Pfam" id="PF12704"/>
    </source>
</evidence>
<accession>A0A375I5G6</accession>
<evidence type="ECO:0000256" key="4">
    <source>
        <dbReference type="ARBA" id="ARBA00022989"/>
    </source>
</evidence>
<feature type="region of interest" description="Disordered" evidence="7">
    <location>
        <begin position="244"/>
        <end position="263"/>
    </location>
</feature>
<gene>
    <name evidence="11" type="ORF">PROPJV5_1485</name>
</gene>
<keyword evidence="2" id="KW-1003">Cell membrane</keyword>
<evidence type="ECO:0000259" key="9">
    <source>
        <dbReference type="Pfam" id="PF02687"/>
    </source>
</evidence>
<dbReference type="InterPro" id="IPR003838">
    <property type="entry name" value="ABC3_permease_C"/>
</dbReference>
<proteinExistence type="inferred from homology"/>
<protein>
    <submittedName>
        <fullName evidence="11">FtsX-like permease family</fullName>
    </submittedName>
</protein>
<dbReference type="EMBL" id="OMOH01000005">
    <property type="protein sequence ID" value="SPF68505.1"/>
    <property type="molecule type" value="Genomic_DNA"/>
</dbReference>
<name>A0A375I5G6_9ACTN</name>
<dbReference type="GO" id="GO:0022857">
    <property type="term" value="F:transmembrane transporter activity"/>
    <property type="evidence" value="ECO:0007669"/>
    <property type="project" value="TreeGrafter"/>
</dbReference>
<evidence type="ECO:0000256" key="7">
    <source>
        <dbReference type="SAM" id="MobiDB-lite"/>
    </source>
</evidence>
<dbReference type="GO" id="GO:0005886">
    <property type="term" value="C:plasma membrane"/>
    <property type="evidence" value="ECO:0007669"/>
    <property type="project" value="UniProtKB-SubCell"/>
</dbReference>
<dbReference type="RefSeq" id="WP_119715664.1">
    <property type="nucleotide sequence ID" value="NZ_OMOH01000005.1"/>
</dbReference>
<dbReference type="Proteomes" id="UP000265962">
    <property type="component" value="Unassembled WGS sequence"/>
</dbReference>
<keyword evidence="4 8" id="KW-1133">Transmembrane helix</keyword>
<keyword evidence="12" id="KW-1185">Reference proteome</keyword>
<dbReference type="PANTHER" id="PTHR30572">
    <property type="entry name" value="MEMBRANE COMPONENT OF TRANSPORTER-RELATED"/>
    <property type="match status" value="1"/>
</dbReference>
<dbReference type="PANTHER" id="PTHR30572:SF4">
    <property type="entry name" value="ABC TRANSPORTER PERMEASE YTRF"/>
    <property type="match status" value="1"/>
</dbReference>
<evidence type="ECO:0000256" key="3">
    <source>
        <dbReference type="ARBA" id="ARBA00022692"/>
    </source>
</evidence>
<dbReference type="AlphaFoldDB" id="A0A375I5G6"/>
<dbReference type="Pfam" id="PF02687">
    <property type="entry name" value="FtsX"/>
    <property type="match status" value="1"/>
</dbReference>
<dbReference type="OrthoDB" id="9780560at2"/>
<organism evidence="11 12">
    <name type="scientific">Propionibacterium ruminifibrarum</name>
    <dbReference type="NCBI Taxonomy" id="1962131"/>
    <lineage>
        <taxon>Bacteria</taxon>
        <taxon>Bacillati</taxon>
        <taxon>Actinomycetota</taxon>
        <taxon>Actinomycetes</taxon>
        <taxon>Propionibacteriales</taxon>
        <taxon>Propionibacteriaceae</taxon>
        <taxon>Propionibacterium</taxon>
    </lineage>
</organism>
<feature type="transmembrane region" description="Helical" evidence="8">
    <location>
        <begin position="402"/>
        <end position="424"/>
    </location>
</feature>
<keyword evidence="5 8" id="KW-0472">Membrane</keyword>
<evidence type="ECO:0000256" key="6">
    <source>
        <dbReference type="ARBA" id="ARBA00038076"/>
    </source>
</evidence>
<sequence length="441" mass="46568">MRWGDLFEMSLSSLRQRRFRTALTALGVVIGTMSVIVMVSLGLGMSRATMESFGENSSFTRVSVLPNQGSTKKYKLDAETINDLTGRNGVTHVTPVYDVSMTARVGTKTGTITVSGMSAEHLEHRNLQLSEGALPKPGNGLTFAVGGSLGTFFGEDPYGEMPADKSIDFMAQPMFVTPASDQTRNGAAEVPTSDLQGSAAQEHSKKLVVPVTGVVQKSASGYAAEDTAVYCDLDELVRALQRANPGRALPGQPSNTSGGPKGPFIYSHIDLDTESVEQAEALTRELRSAGYTVQSNVELLQELQRQSAIVQGVFGGIGFISLFVAAIGIANTMMMSVYERTRQIGIMKVLGAAIRDIRRAFLVEAATIGFLGGTAGLLLSLLLSAALNATLGVSVGADISVITPWMAVAAVVFSTLIGTVAGLMPAQRAMRLSPLAALRAE</sequence>
<comment type="similarity">
    <text evidence="6">Belongs to the ABC-4 integral membrane protein family.</text>
</comment>
<evidence type="ECO:0000256" key="2">
    <source>
        <dbReference type="ARBA" id="ARBA00022475"/>
    </source>
</evidence>
<evidence type="ECO:0000256" key="1">
    <source>
        <dbReference type="ARBA" id="ARBA00004651"/>
    </source>
</evidence>
<feature type="transmembrane region" description="Helical" evidence="8">
    <location>
        <begin position="313"/>
        <end position="338"/>
    </location>
</feature>
<feature type="transmembrane region" description="Helical" evidence="8">
    <location>
        <begin position="21"/>
        <end position="43"/>
    </location>
</feature>
<feature type="domain" description="MacB-like periplasmic core" evidence="10">
    <location>
        <begin position="21"/>
        <end position="133"/>
    </location>
</feature>
<evidence type="ECO:0000313" key="12">
    <source>
        <dbReference type="Proteomes" id="UP000265962"/>
    </source>
</evidence>
<keyword evidence="3 8" id="KW-0812">Transmembrane</keyword>
<dbReference type="InterPro" id="IPR025857">
    <property type="entry name" value="MacB_PCD"/>
</dbReference>
<reference evidence="12" key="1">
    <citation type="submission" date="2018-02" db="EMBL/GenBank/DDBJ databases">
        <authorList>
            <person name="Hornung B."/>
        </authorList>
    </citation>
    <scope>NUCLEOTIDE SEQUENCE [LARGE SCALE GENOMIC DNA]</scope>
</reference>
<dbReference type="InterPro" id="IPR050250">
    <property type="entry name" value="Macrolide_Exporter_MacB"/>
</dbReference>
<evidence type="ECO:0000313" key="11">
    <source>
        <dbReference type="EMBL" id="SPF68505.1"/>
    </source>
</evidence>
<feature type="domain" description="ABC3 transporter permease C-terminal" evidence="9">
    <location>
        <begin position="317"/>
        <end position="434"/>
    </location>
</feature>
<feature type="transmembrane region" description="Helical" evidence="8">
    <location>
        <begin position="359"/>
        <end position="382"/>
    </location>
</feature>
<comment type="subcellular location">
    <subcellularLocation>
        <location evidence="1">Cell membrane</location>
        <topology evidence="1">Multi-pass membrane protein</topology>
    </subcellularLocation>
</comment>
<evidence type="ECO:0000256" key="8">
    <source>
        <dbReference type="SAM" id="Phobius"/>
    </source>
</evidence>
<dbReference type="Pfam" id="PF12704">
    <property type="entry name" value="MacB_PCD"/>
    <property type="match status" value="1"/>
</dbReference>
<evidence type="ECO:0000256" key="5">
    <source>
        <dbReference type="ARBA" id="ARBA00023136"/>
    </source>
</evidence>